<sequence length="278" mass="30247">MRHRWTRLVIKQLRLSRSGMEGLLERHHPHRPVNHIVLSVLENAHPTNPPALSSLVIKPSLSPQISHTANHRWGLGLGLGLWSNNPARAGRRLPLAVPAGRKLHAEACQQRSPRSPGADPVSESQRVAAQNVSATNNAHTRPASRYMPCSAHGILHTRHSEGRLAIMKSQYEQEEGGGGRGGVWLLAGCFRKKDSYPYSFVSTLVPYQLGHRASGSGTQGHAVFDPAITHPGRSNALGSQQSRARVERGPRVVKRSQTPLRSKFSGAGPMDLQGIAPT</sequence>
<feature type="compositionally biased region" description="Polar residues" evidence="1">
    <location>
        <begin position="122"/>
        <end position="139"/>
    </location>
</feature>
<keyword evidence="3" id="KW-1185">Reference proteome</keyword>
<reference evidence="2" key="1">
    <citation type="journal article" date="2023" name="Mol. Phylogenet. Evol.">
        <title>Genome-scale phylogeny and comparative genomics of the fungal order Sordariales.</title>
        <authorList>
            <person name="Hensen N."/>
            <person name="Bonometti L."/>
            <person name="Westerberg I."/>
            <person name="Brannstrom I.O."/>
            <person name="Guillou S."/>
            <person name="Cros-Aarteil S."/>
            <person name="Calhoun S."/>
            <person name="Haridas S."/>
            <person name="Kuo A."/>
            <person name="Mondo S."/>
            <person name="Pangilinan J."/>
            <person name="Riley R."/>
            <person name="LaButti K."/>
            <person name="Andreopoulos B."/>
            <person name="Lipzen A."/>
            <person name="Chen C."/>
            <person name="Yan M."/>
            <person name="Daum C."/>
            <person name="Ng V."/>
            <person name="Clum A."/>
            <person name="Steindorff A."/>
            <person name="Ohm R.A."/>
            <person name="Martin F."/>
            <person name="Silar P."/>
            <person name="Natvig D.O."/>
            <person name="Lalanne C."/>
            <person name="Gautier V."/>
            <person name="Ament-Velasquez S.L."/>
            <person name="Kruys A."/>
            <person name="Hutchinson M.I."/>
            <person name="Powell A.J."/>
            <person name="Barry K."/>
            <person name="Miller A.N."/>
            <person name="Grigoriev I.V."/>
            <person name="Debuchy R."/>
            <person name="Gladieux P."/>
            <person name="Hiltunen Thoren M."/>
            <person name="Johannesson H."/>
        </authorList>
    </citation>
    <scope>NUCLEOTIDE SEQUENCE</scope>
    <source>
        <strain evidence="2">CBS 757.83</strain>
    </source>
</reference>
<name>A0AAN6QAV2_9PEZI</name>
<proteinExistence type="predicted"/>
<accession>A0AAN6QAV2</accession>
<evidence type="ECO:0000256" key="1">
    <source>
        <dbReference type="SAM" id="MobiDB-lite"/>
    </source>
</evidence>
<feature type="region of interest" description="Disordered" evidence="1">
    <location>
        <begin position="231"/>
        <end position="278"/>
    </location>
</feature>
<dbReference type="AlphaFoldDB" id="A0AAN6QAV2"/>
<dbReference type="EMBL" id="MU863627">
    <property type="protein sequence ID" value="KAK4104086.1"/>
    <property type="molecule type" value="Genomic_DNA"/>
</dbReference>
<gene>
    <name evidence="2" type="ORF">N658DRAFT_241715</name>
</gene>
<feature type="region of interest" description="Disordered" evidence="1">
    <location>
        <begin position="104"/>
        <end position="144"/>
    </location>
</feature>
<organism evidence="2 3">
    <name type="scientific">Parathielavia hyrcaniae</name>
    <dbReference type="NCBI Taxonomy" id="113614"/>
    <lineage>
        <taxon>Eukaryota</taxon>
        <taxon>Fungi</taxon>
        <taxon>Dikarya</taxon>
        <taxon>Ascomycota</taxon>
        <taxon>Pezizomycotina</taxon>
        <taxon>Sordariomycetes</taxon>
        <taxon>Sordariomycetidae</taxon>
        <taxon>Sordariales</taxon>
        <taxon>Chaetomiaceae</taxon>
        <taxon>Parathielavia</taxon>
    </lineage>
</organism>
<evidence type="ECO:0000313" key="3">
    <source>
        <dbReference type="Proteomes" id="UP001305647"/>
    </source>
</evidence>
<evidence type="ECO:0000313" key="2">
    <source>
        <dbReference type="EMBL" id="KAK4104086.1"/>
    </source>
</evidence>
<comment type="caution">
    <text evidence="2">The sequence shown here is derived from an EMBL/GenBank/DDBJ whole genome shotgun (WGS) entry which is preliminary data.</text>
</comment>
<dbReference type="Proteomes" id="UP001305647">
    <property type="component" value="Unassembled WGS sequence"/>
</dbReference>
<protein>
    <submittedName>
        <fullName evidence="2">Uncharacterized protein</fullName>
    </submittedName>
</protein>
<reference evidence="2" key="2">
    <citation type="submission" date="2023-05" db="EMBL/GenBank/DDBJ databases">
        <authorList>
            <consortium name="Lawrence Berkeley National Laboratory"/>
            <person name="Steindorff A."/>
            <person name="Hensen N."/>
            <person name="Bonometti L."/>
            <person name="Westerberg I."/>
            <person name="Brannstrom I.O."/>
            <person name="Guillou S."/>
            <person name="Cros-Aarteil S."/>
            <person name="Calhoun S."/>
            <person name="Haridas S."/>
            <person name="Kuo A."/>
            <person name="Mondo S."/>
            <person name="Pangilinan J."/>
            <person name="Riley R."/>
            <person name="Labutti K."/>
            <person name="Andreopoulos B."/>
            <person name="Lipzen A."/>
            <person name="Chen C."/>
            <person name="Yanf M."/>
            <person name="Daum C."/>
            <person name="Ng V."/>
            <person name="Clum A."/>
            <person name="Ohm R."/>
            <person name="Martin F."/>
            <person name="Silar P."/>
            <person name="Natvig D."/>
            <person name="Lalanne C."/>
            <person name="Gautier V."/>
            <person name="Ament-Velasquez S.L."/>
            <person name="Kruys A."/>
            <person name="Hutchinson M.I."/>
            <person name="Powell A.J."/>
            <person name="Barry K."/>
            <person name="Miller A.N."/>
            <person name="Grigoriev I.V."/>
            <person name="Debuchy R."/>
            <person name="Gladieux P."/>
            <person name="Thoren M.H."/>
            <person name="Johannesson H."/>
        </authorList>
    </citation>
    <scope>NUCLEOTIDE SEQUENCE</scope>
    <source>
        <strain evidence="2">CBS 757.83</strain>
    </source>
</reference>